<feature type="region of interest" description="Disordered" evidence="1">
    <location>
        <begin position="410"/>
        <end position="441"/>
    </location>
</feature>
<proteinExistence type="predicted"/>
<feature type="compositionally biased region" description="Polar residues" evidence="1">
    <location>
        <begin position="432"/>
        <end position="441"/>
    </location>
</feature>
<reference evidence="3" key="1">
    <citation type="submission" date="2025-08" db="UniProtKB">
        <authorList>
            <consortium name="RefSeq"/>
        </authorList>
    </citation>
    <scope>IDENTIFICATION</scope>
    <source>
        <tissue evidence="3">Brain</tissue>
    </source>
</reference>
<feature type="compositionally biased region" description="Polar residues" evidence="1">
    <location>
        <begin position="267"/>
        <end position="280"/>
    </location>
</feature>
<feature type="compositionally biased region" description="Pro residues" evidence="1">
    <location>
        <begin position="632"/>
        <end position="649"/>
    </location>
</feature>
<feature type="compositionally biased region" description="Polar residues" evidence="1">
    <location>
        <begin position="181"/>
        <end position="191"/>
    </location>
</feature>
<dbReference type="Gene3D" id="2.60.120.200">
    <property type="match status" value="1"/>
</dbReference>
<accession>A0AAJ7PK32</accession>
<dbReference type="PANTHER" id="PTHR37456">
    <property type="entry name" value="SI:CH211-266K2.1"/>
    <property type="match status" value="1"/>
</dbReference>
<feature type="region of interest" description="Disordered" evidence="1">
    <location>
        <begin position="554"/>
        <end position="578"/>
    </location>
</feature>
<sequence length="679" mass="72273">MRLRLGQRWSEERTLLVILGQEGEELFQLKVGPQLLTVVSVWEQHYEFPAATLWDGLWHSLSLSISLSRLKLYLDCCLQESTPWRHGLGQQIDTLGLTLLGGASRPHHTPFTGTIQQMIFVLGDPTAAEQHCHDYSSTCSALTDTQEVGAMDEVTTQPGGGVSPRPGNSSEDTTPRLDPLNSASLLRSHTSTDTEDVDTKAVVKTQTGMDTQTTGSSNRGKDKLKTVSKETLHGGAKEPQPLSLTGREQISNSHSDVAGTVKELQGTEGSITARTDSVHTPGQVHHPSDAAEEDSTSGGKSVLESVETAISSPNIQPENPTAPGVTSESTRGDAETASTEKTLSNGPQISEFATTSALISGSTTESGFVSSSVYPSSEGGVREAGHQASPAVVIPPVSVDGRSSLKVFGEAEEDTSLERAVTEDSAAPQKDLSPNLTVLTPTPQSREALSNRDIIVEMELPGGEEGSGRETDKDEIDLEVVEDVERGAEMEKENYDNDTDISEEYSLSSFDWTSQFSSEDSVVQSETESLQQAVANQLPTYTDRRHGAGLRPGIRGQMGLQGPPGLTGPPGPKGDKGYQGVMGRTGRTGYRGPIGPPGMPAIVVFKTSEEEWETFKKNKIYKKLVSSWPKLKGPPGPPGPPGDDGPIGPPGITGKQGPKGVQGKIVGISILVGSDQSRH</sequence>
<dbReference type="SUPFAM" id="SSF49899">
    <property type="entry name" value="Concanavalin A-like lectins/glucanases"/>
    <property type="match status" value="1"/>
</dbReference>
<keyword evidence="3" id="KW-0176">Collagen</keyword>
<organism evidence="2 3">
    <name type="scientific">Lates calcarifer</name>
    <name type="common">Barramundi</name>
    <name type="synonym">Holocentrus calcarifer</name>
    <dbReference type="NCBI Taxonomy" id="8187"/>
    <lineage>
        <taxon>Eukaryota</taxon>
        <taxon>Metazoa</taxon>
        <taxon>Chordata</taxon>
        <taxon>Craniata</taxon>
        <taxon>Vertebrata</taxon>
        <taxon>Euteleostomi</taxon>
        <taxon>Actinopterygii</taxon>
        <taxon>Neopterygii</taxon>
        <taxon>Teleostei</taxon>
        <taxon>Neoteleostei</taxon>
        <taxon>Acanthomorphata</taxon>
        <taxon>Carangaria</taxon>
        <taxon>Carangaria incertae sedis</taxon>
        <taxon>Centropomidae</taxon>
        <taxon>Lates</taxon>
    </lineage>
</organism>
<name>A0AAJ7PK32_LATCA</name>
<feature type="region of interest" description="Disordered" evidence="1">
    <location>
        <begin position="229"/>
        <end position="248"/>
    </location>
</feature>
<dbReference type="InterPro" id="IPR008160">
    <property type="entry name" value="Collagen"/>
</dbReference>
<gene>
    <name evidence="3" type="primary">si:dkey-21p1.3</name>
</gene>
<dbReference type="InterPro" id="IPR013320">
    <property type="entry name" value="ConA-like_dom_sf"/>
</dbReference>
<dbReference type="PANTHER" id="PTHR37456:SF6">
    <property type="entry name" value="COLLAGEN ALPHA-1(XXIII) CHAIN-LIKE ISOFORM X2"/>
    <property type="match status" value="1"/>
</dbReference>
<feature type="compositionally biased region" description="Polar residues" evidence="1">
    <location>
        <begin position="204"/>
        <end position="218"/>
    </location>
</feature>
<protein>
    <submittedName>
        <fullName evidence="3">Collagen alpha-1(XV) chain</fullName>
    </submittedName>
</protein>
<feature type="region of interest" description="Disordered" evidence="1">
    <location>
        <begin position="627"/>
        <end position="663"/>
    </location>
</feature>
<feature type="compositionally biased region" description="Low complexity" evidence="1">
    <location>
        <begin position="650"/>
        <end position="659"/>
    </location>
</feature>
<dbReference type="InterPro" id="IPR050938">
    <property type="entry name" value="Collagen_Structural_Proteins"/>
</dbReference>
<feature type="compositionally biased region" description="Polar residues" evidence="1">
    <location>
        <begin position="308"/>
        <end position="329"/>
    </location>
</feature>
<dbReference type="GO" id="GO:0005581">
    <property type="term" value="C:collagen trimer"/>
    <property type="evidence" value="ECO:0007669"/>
    <property type="project" value="UniProtKB-KW"/>
</dbReference>
<evidence type="ECO:0000256" key="1">
    <source>
        <dbReference type="SAM" id="MobiDB-lite"/>
    </source>
</evidence>
<dbReference type="GeneID" id="108881363"/>
<feature type="compositionally biased region" description="Polar residues" evidence="1">
    <location>
        <begin position="336"/>
        <end position="349"/>
    </location>
</feature>
<dbReference type="Proteomes" id="UP000694890">
    <property type="component" value="Linkage group LG17"/>
</dbReference>
<evidence type="ECO:0000313" key="2">
    <source>
        <dbReference type="Proteomes" id="UP000694890"/>
    </source>
</evidence>
<dbReference type="KEGG" id="lcf:108881363"/>
<feature type="compositionally biased region" description="Low complexity" evidence="1">
    <location>
        <begin position="366"/>
        <end position="379"/>
    </location>
</feature>
<dbReference type="RefSeq" id="XP_018528836.2">
    <property type="nucleotide sequence ID" value="XM_018673320.2"/>
</dbReference>
<dbReference type="AlphaFoldDB" id="A0AAJ7PK32"/>
<evidence type="ECO:0000313" key="3">
    <source>
        <dbReference type="RefSeq" id="XP_018528836.2"/>
    </source>
</evidence>
<feature type="region of interest" description="Disordered" evidence="1">
    <location>
        <begin position="153"/>
        <end position="224"/>
    </location>
</feature>
<feature type="region of interest" description="Disordered" evidence="1">
    <location>
        <begin position="361"/>
        <end position="388"/>
    </location>
</feature>
<feature type="region of interest" description="Disordered" evidence="1">
    <location>
        <begin position="266"/>
        <end position="349"/>
    </location>
</feature>
<dbReference type="Pfam" id="PF01391">
    <property type="entry name" value="Collagen"/>
    <property type="match status" value="1"/>
</dbReference>